<dbReference type="GO" id="GO:0008270">
    <property type="term" value="F:zinc ion binding"/>
    <property type="evidence" value="ECO:0007669"/>
    <property type="project" value="UniProtKB-UniRule"/>
</dbReference>
<dbReference type="GO" id="GO:0005886">
    <property type="term" value="C:plasma membrane"/>
    <property type="evidence" value="ECO:0007669"/>
    <property type="project" value="UniProtKB-SubCell"/>
</dbReference>
<evidence type="ECO:0000256" key="12">
    <source>
        <dbReference type="ARBA" id="ARBA00022801"/>
    </source>
</evidence>
<sequence length="954" mass="109082">MTFFFFTGIRISFLGSSDMGIVSVQVVLRRVGMKMIAPLLLFCHVISGLPGEHDIATPSWTSTDGQPSLVHTEASSVSLNERETSNLRLPRSLKPLHYSLRLQPFINGNFSILGYVEVEMEVLEPTSNITLHMADIITKNDTAKLLALEEEANREVMIRSQQYDPARQFYVVHLSEFLQKGRTYLLSVEYRAYLSDQLRGFYRSTYTDVDGSKRNLATTHFQPTDARRAFPCFDEPALKATFEVHLARETWMTSLSNMPLAETRPVEGQEGWVWDRFERSVPMSTYLVAFVVSDFVFVKSTEHDRVLFRVWARRQAIDAAHSAREVGPKVMRFFEEFLGTSYPLAKQDMIAVPDFSAGAMENWGLMTYRESILLDDPNTSTLGEKAVMVQTISHELAHNWFGNLVTAAWWNDIWLNEGFATYMAFLGTDFAEPTWKVMETTVIENLQKVFQLDSLQSSHRMSIPVSHSDEIDEIFDMITYTKGAMIIRMMEHYLDKATFQKGLSSYLNSLKYESATQNDLWEHLSVAASEGGTLPEGVTVKDIMDAWTLQAGYPVVHVMRTSDGSSATVTKKRFLIEDINGDYGWWVPLTCTTQSEANFNQTRAVVWMKDSEAQIRLSSLPPKDQWVIFNLQQTGYYRVNYDDHNWGLLIQQLKDDHKAIHPINRAQIIDDAMNLARAGQLSYGIALGVFAYLRNETEYLPWTAAVRNLNFMLKASNEFDALKDFMSDLVLPLYEAFAFDDGDGDSPLEKKNREIVRKWACGLGNKDCMDKALTLFRQWMLNPDNFSTIPPSVLCNGIKKGDEAAWNFTWRQYLKTDVASQKPIFLRALACTTDSLIRSRFLHMVVDEDGDIRQHDVWKVLSAIGGSLTWNYLTLHWNDMFTYKKSYRGEVMKAIISDVAPEQVEQFLSNKTTDMSGNHLAIQQVRETIRSNIAWKESYYEVVARWLKDNGYSS</sequence>
<dbReference type="GO" id="GO:0043171">
    <property type="term" value="P:peptide catabolic process"/>
    <property type="evidence" value="ECO:0007669"/>
    <property type="project" value="TreeGrafter"/>
</dbReference>
<dbReference type="FunFam" id="1.25.50.20:FF:000001">
    <property type="entry name" value="Aminopeptidase"/>
    <property type="match status" value="1"/>
</dbReference>
<comment type="subcellular location">
    <subcellularLocation>
        <location evidence="3">Cell membrane</location>
        <topology evidence="3">Lipid-anchor</topology>
        <topology evidence="3">GPI-anchor</topology>
    </subcellularLocation>
    <subcellularLocation>
        <location evidence="2">Membrane</location>
        <topology evidence="2">Single-pass type II membrane protein</topology>
    </subcellularLocation>
</comment>
<dbReference type="Gene3D" id="2.60.40.1910">
    <property type="match status" value="1"/>
</dbReference>
<dbReference type="InterPro" id="IPR024571">
    <property type="entry name" value="ERAP1-like_C_dom"/>
</dbReference>
<keyword evidence="19" id="KW-0325">Glycoprotein</keyword>
<evidence type="ECO:0000256" key="5">
    <source>
        <dbReference type="ARBA" id="ARBA00022438"/>
    </source>
</evidence>
<keyword evidence="9" id="KW-0812">Transmembrane</keyword>
<dbReference type="GO" id="GO:0070006">
    <property type="term" value="F:metalloaminopeptidase activity"/>
    <property type="evidence" value="ECO:0007669"/>
    <property type="project" value="TreeGrafter"/>
</dbReference>
<dbReference type="GO" id="GO:0042277">
    <property type="term" value="F:peptide binding"/>
    <property type="evidence" value="ECO:0007669"/>
    <property type="project" value="TreeGrafter"/>
</dbReference>
<dbReference type="FunFam" id="1.10.390.10:FF:000001">
    <property type="entry name" value="Aminopeptidase"/>
    <property type="match status" value="1"/>
</dbReference>
<dbReference type="GO" id="GO:0098552">
    <property type="term" value="C:side of membrane"/>
    <property type="evidence" value="ECO:0007669"/>
    <property type="project" value="UniProtKB-KW"/>
</dbReference>
<evidence type="ECO:0000256" key="6">
    <source>
        <dbReference type="ARBA" id="ARBA00022475"/>
    </source>
</evidence>
<dbReference type="OrthoDB" id="275509at2759"/>
<keyword evidence="10 21" id="KW-0479">Metal-binding</keyword>
<evidence type="ECO:0000256" key="11">
    <source>
        <dbReference type="ARBA" id="ARBA00022729"/>
    </source>
</evidence>
<evidence type="ECO:0000259" key="24">
    <source>
        <dbReference type="Pfam" id="PF01433"/>
    </source>
</evidence>
<keyword evidence="7" id="KW-0336">GPI-anchor</keyword>
<dbReference type="Gene3D" id="1.25.50.20">
    <property type="match status" value="1"/>
</dbReference>
<dbReference type="PANTHER" id="PTHR11533">
    <property type="entry name" value="PROTEASE M1 ZINC METALLOPROTEASE"/>
    <property type="match status" value="1"/>
</dbReference>
<dbReference type="SUPFAM" id="SSF63737">
    <property type="entry name" value="Leukotriene A4 hydrolase N-terminal domain"/>
    <property type="match status" value="1"/>
</dbReference>
<keyword evidence="17" id="KW-0472">Membrane</keyword>
<dbReference type="GO" id="GO:0005615">
    <property type="term" value="C:extracellular space"/>
    <property type="evidence" value="ECO:0007669"/>
    <property type="project" value="TreeGrafter"/>
</dbReference>
<keyword evidence="16 23" id="KW-0482">Metalloprotease</keyword>
<dbReference type="EMBL" id="QCYY01002214">
    <property type="protein sequence ID" value="ROT72061.1"/>
    <property type="molecule type" value="Genomic_DNA"/>
</dbReference>
<name>A0A423T6K1_PENVA</name>
<comment type="catalytic activity">
    <reaction evidence="1">
        <text>Release of an N-terminal amino acid, Xaa-|-Yaa- from a peptide, amide or arylamide. Xaa is preferably Ala, but may be most amino acids including Pro (slow action). When a terminal hydrophobic residue is followed by a prolyl residue, the two may be released as an intact Xaa-Pro dipeptide.</text>
        <dbReference type="EC" id="3.4.11.2"/>
    </reaction>
</comment>
<keyword evidence="15" id="KW-1133">Transmembrane helix</keyword>
<dbReference type="Gene3D" id="1.10.390.10">
    <property type="entry name" value="Neutral Protease Domain 2"/>
    <property type="match status" value="1"/>
</dbReference>
<feature type="site" description="Transition state stabilizer" evidence="22">
    <location>
        <position position="480"/>
    </location>
</feature>
<evidence type="ECO:0000256" key="19">
    <source>
        <dbReference type="ARBA" id="ARBA00023180"/>
    </source>
</evidence>
<feature type="binding site" evidence="21">
    <location>
        <position position="398"/>
    </location>
    <ligand>
        <name>Zn(2+)</name>
        <dbReference type="ChEBI" id="CHEBI:29105"/>
        <note>catalytic</note>
    </ligand>
</feature>
<dbReference type="InterPro" id="IPR001930">
    <property type="entry name" value="Peptidase_M1"/>
</dbReference>
<evidence type="ECO:0000256" key="14">
    <source>
        <dbReference type="ARBA" id="ARBA00022968"/>
    </source>
</evidence>
<dbReference type="InterPro" id="IPR014782">
    <property type="entry name" value="Peptidase_M1_dom"/>
</dbReference>
<keyword evidence="11" id="KW-0732">Signal</keyword>
<keyword evidence="14" id="KW-0735">Signal-anchor</keyword>
<reference evidence="27 28" key="1">
    <citation type="submission" date="2018-04" db="EMBL/GenBank/DDBJ databases">
        <authorList>
            <person name="Zhang X."/>
            <person name="Yuan J."/>
            <person name="Li F."/>
            <person name="Xiang J."/>
        </authorList>
    </citation>
    <scope>NUCLEOTIDE SEQUENCE [LARGE SCALE GENOMIC DNA]</scope>
    <source>
        <tissue evidence="27">Muscle</tissue>
    </source>
</reference>
<evidence type="ECO:0000259" key="25">
    <source>
        <dbReference type="Pfam" id="PF11838"/>
    </source>
</evidence>
<protein>
    <recommendedName>
        <fullName evidence="23">Aminopeptidase</fullName>
        <ecNumber evidence="23">3.4.11.-</ecNumber>
    </recommendedName>
</protein>
<dbReference type="Gene3D" id="2.60.40.1730">
    <property type="entry name" value="tricorn interacting facor f3 domain"/>
    <property type="match status" value="1"/>
</dbReference>
<dbReference type="Pfam" id="PF17900">
    <property type="entry name" value="Peptidase_M1_N"/>
    <property type="match status" value="1"/>
</dbReference>
<keyword evidence="6" id="KW-1003">Cell membrane</keyword>
<keyword evidence="8 23" id="KW-0645">Protease</keyword>
<evidence type="ECO:0000256" key="20">
    <source>
        <dbReference type="PIRSR" id="PIRSR634016-1"/>
    </source>
</evidence>
<evidence type="ECO:0000256" key="8">
    <source>
        <dbReference type="ARBA" id="ARBA00022670"/>
    </source>
</evidence>
<dbReference type="GO" id="GO:0016285">
    <property type="term" value="F:alanyl aminopeptidase activity"/>
    <property type="evidence" value="ECO:0007669"/>
    <property type="project" value="UniProtKB-EC"/>
</dbReference>
<feature type="domain" description="Aminopeptidase N-like N-terminal" evidence="26">
    <location>
        <begin position="94"/>
        <end position="287"/>
    </location>
</feature>
<feature type="binding site" evidence="21">
    <location>
        <position position="394"/>
    </location>
    <ligand>
        <name>Zn(2+)</name>
        <dbReference type="ChEBI" id="CHEBI:29105"/>
        <note>catalytic</note>
    </ligand>
</feature>
<feature type="domain" description="Peptidase M1 membrane alanine aminopeptidase" evidence="24">
    <location>
        <begin position="325"/>
        <end position="547"/>
    </location>
</feature>
<dbReference type="Pfam" id="PF01433">
    <property type="entry name" value="Peptidase_M1"/>
    <property type="match status" value="1"/>
</dbReference>
<evidence type="ECO:0000313" key="27">
    <source>
        <dbReference type="EMBL" id="ROT72061.1"/>
    </source>
</evidence>
<keyword evidence="18" id="KW-1015">Disulfide bond</keyword>
<evidence type="ECO:0000256" key="10">
    <source>
        <dbReference type="ARBA" id="ARBA00022723"/>
    </source>
</evidence>
<dbReference type="PANTHER" id="PTHR11533:SF294">
    <property type="entry name" value="THYROTROPIN-RELEASING HORMONE-DEGRADING ECTOENZYME"/>
    <property type="match status" value="1"/>
</dbReference>
<evidence type="ECO:0000256" key="13">
    <source>
        <dbReference type="ARBA" id="ARBA00022833"/>
    </source>
</evidence>
<dbReference type="Pfam" id="PF11838">
    <property type="entry name" value="ERAP1_C"/>
    <property type="match status" value="1"/>
</dbReference>
<evidence type="ECO:0000313" key="28">
    <source>
        <dbReference type="Proteomes" id="UP000283509"/>
    </source>
</evidence>
<evidence type="ECO:0000256" key="16">
    <source>
        <dbReference type="ARBA" id="ARBA00023049"/>
    </source>
</evidence>
<gene>
    <name evidence="27" type="ORF">C7M84_009598</name>
</gene>
<dbReference type="CDD" id="cd09601">
    <property type="entry name" value="M1_APN-Q_like"/>
    <property type="match status" value="1"/>
</dbReference>
<evidence type="ECO:0000256" key="21">
    <source>
        <dbReference type="PIRSR" id="PIRSR634016-3"/>
    </source>
</evidence>
<dbReference type="EC" id="3.4.11.-" evidence="23"/>
<comment type="caution">
    <text evidence="27">The sequence shown here is derived from an EMBL/GenBank/DDBJ whole genome shotgun (WGS) entry which is preliminary data.</text>
</comment>
<evidence type="ECO:0000256" key="4">
    <source>
        <dbReference type="ARBA" id="ARBA00010136"/>
    </source>
</evidence>
<dbReference type="FunFam" id="2.60.40.1730:FF:000012">
    <property type="entry name" value="Aminopeptidase N"/>
    <property type="match status" value="1"/>
</dbReference>
<evidence type="ECO:0000256" key="9">
    <source>
        <dbReference type="ARBA" id="ARBA00022692"/>
    </source>
</evidence>
<evidence type="ECO:0000259" key="26">
    <source>
        <dbReference type="Pfam" id="PF17900"/>
    </source>
</evidence>
<dbReference type="AlphaFoldDB" id="A0A423T6K1"/>
<evidence type="ECO:0000256" key="3">
    <source>
        <dbReference type="ARBA" id="ARBA00004609"/>
    </source>
</evidence>
<dbReference type="Proteomes" id="UP000283509">
    <property type="component" value="Unassembled WGS sequence"/>
</dbReference>
<accession>A0A423T6K1</accession>
<keyword evidence="28" id="KW-1185">Reference proteome</keyword>
<evidence type="ECO:0000256" key="2">
    <source>
        <dbReference type="ARBA" id="ARBA00004606"/>
    </source>
</evidence>
<keyword evidence="13 21" id="KW-0862">Zinc</keyword>
<evidence type="ECO:0000256" key="15">
    <source>
        <dbReference type="ARBA" id="ARBA00022989"/>
    </source>
</evidence>
<dbReference type="SUPFAM" id="SSF55486">
    <property type="entry name" value="Metalloproteases ('zincins'), catalytic domain"/>
    <property type="match status" value="1"/>
</dbReference>
<dbReference type="GO" id="GO:0005737">
    <property type="term" value="C:cytoplasm"/>
    <property type="evidence" value="ECO:0007669"/>
    <property type="project" value="TreeGrafter"/>
</dbReference>
<evidence type="ECO:0000256" key="17">
    <source>
        <dbReference type="ARBA" id="ARBA00023136"/>
    </source>
</evidence>
<keyword evidence="12 23" id="KW-0378">Hydrolase</keyword>
<dbReference type="FunFam" id="2.60.40.1910:FF:000008">
    <property type="entry name" value="Aminopeptidase"/>
    <property type="match status" value="1"/>
</dbReference>
<feature type="binding site" evidence="21">
    <location>
        <position position="417"/>
    </location>
    <ligand>
        <name>Zn(2+)</name>
        <dbReference type="ChEBI" id="CHEBI:29105"/>
        <note>catalytic</note>
    </ligand>
</feature>
<proteinExistence type="inferred from homology"/>
<dbReference type="InterPro" id="IPR045357">
    <property type="entry name" value="Aminopeptidase_N-like_N"/>
</dbReference>
<dbReference type="InterPro" id="IPR042097">
    <property type="entry name" value="Aminopeptidase_N-like_N_sf"/>
</dbReference>
<evidence type="ECO:0000256" key="1">
    <source>
        <dbReference type="ARBA" id="ARBA00000098"/>
    </source>
</evidence>
<dbReference type="InterPro" id="IPR027268">
    <property type="entry name" value="Peptidase_M4/M1_CTD_sf"/>
</dbReference>
<evidence type="ECO:0000256" key="22">
    <source>
        <dbReference type="PIRSR" id="PIRSR634016-4"/>
    </source>
</evidence>
<organism evidence="27 28">
    <name type="scientific">Penaeus vannamei</name>
    <name type="common">Whiteleg shrimp</name>
    <name type="synonym">Litopenaeus vannamei</name>
    <dbReference type="NCBI Taxonomy" id="6689"/>
    <lineage>
        <taxon>Eukaryota</taxon>
        <taxon>Metazoa</taxon>
        <taxon>Ecdysozoa</taxon>
        <taxon>Arthropoda</taxon>
        <taxon>Crustacea</taxon>
        <taxon>Multicrustacea</taxon>
        <taxon>Malacostraca</taxon>
        <taxon>Eumalacostraca</taxon>
        <taxon>Eucarida</taxon>
        <taxon>Decapoda</taxon>
        <taxon>Dendrobranchiata</taxon>
        <taxon>Penaeoidea</taxon>
        <taxon>Penaeidae</taxon>
        <taxon>Penaeus</taxon>
    </lineage>
</organism>
<evidence type="ECO:0000256" key="7">
    <source>
        <dbReference type="ARBA" id="ARBA00022622"/>
    </source>
</evidence>
<dbReference type="InterPro" id="IPR050344">
    <property type="entry name" value="Peptidase_M1_aminopeptidases"/>
</dbReference>
<dbReference type="STRING" id="6689.A0A423T6K1"/>
<evidence type="ECO:0000256" key="18">
    <source>
        <dbReference type="ARBA" id="ARBA00023157"/>
    </source>
</evidence>
<dbReference type="GO" id="GO:0006508">
    <property type="term" value="P:proteolysis"/>
    <property type="evidence" value="ECO:0007669"/>
    <property type="project" value="UniProtKB-KW"/>
</dbReference>
<dbReference type="InterPro" id="IPR034016">
    <property type="entry name" value="M1_APN-typ"/>
</dbReference>
<comment type="similarity">
    <text evidence="4 23">Belongs to the peptidase M1 family.</text>
</comment>
<feature type="domain" description="ERAP1-like C-terminal" evidence="25">
    <location>
        <begin position="626"/>
        <end position="930"/>
    </location>
</feature>
<keyword evidence="5 23" id="KW-0031">Aminopeptidase</keyword>
<comment type="cofactor">
    <cofactor evidence="21 23">
        <name>Zn(2+)</name>
        <dbReference type="ChEBI" id="CHEBI:29105"/>
    </cofactor>
    <text evidence="21 23">Binds 1 zinc ion per subunit.</text>
</comment>
<evidence type="ECO:0000256" key="23">
    <source>
        <dbReference type="RuleBase" id="RU364040"/>
    </source>
</evidence>
<reference evidence="27 28" key="2">
    <citation type="submission" date="2019-01" db="EMBL/GenBank/DDBJ databases">
        <title>The decoding of complex shrimp genome reveals the adaptation for benthos swimmer, frequently molting mechanism and breeding impact on genome.</title>
        <authorList>
            <person name="Sun Y."/>
            <person name="Gao Y."/>
            <person name="Yu Y."/>
        </authorList>
    </citation>
    <scope>NUCLEOTIDE SEQUENCE [LARGE SCALE GENOMIC DNA]</scope>
    <source>
        <tissue evidence="27">Muscle</tissue>
    </source>
</reference>
<feature type="active site" description="Proton acceptor" evidence="20">
    <location>
        <position position="395"/>
    </location>
</feature>
<keyword evidence="7" id="KW-0449">Lipoprotein</keyword>
<dbReference type="PRINTS" id="PR00756">
    <property type="entry name" value="ALADIPTASE"/>
</dbReference>